<keyword evidence="2" id="KW-1185">Reference proteome</keyword>
<dbReference type="Proteomes" id="UP000250235">
    <property type="component" value="Unassembled WGS sequence"/>
</dbReference>
<gene>
    <name evidence="1" type="ORF">F511_33732</name>
</gene>
<sequence length="161" mass="17547">MPSWSDLVPTKVGLMCMHRRATRNCQCGTGRCCSSGVATRGGASAELGSCVEQVGLMCLRRRATRGGASAELDFRSPSCAELVGLMLPVRNWAFECRAGRLMLPVRNWALECRAGRAYVASAELGFCTYVEELREVASAELDFVGIIDPLAERDKSPSRIR</sequence>
<dbReference type="AlphaFoldDB" id="A0A2Z7D0T3"/>
<evidence type="ECO:0000313" key="2">
    <source>
        <dbReference type="Proteomes" id="UP000250235"/>
    </source>
</evidence>
<evidence type="ECO:0000313" key="1">
    <source>
        <dbReference type="EMBL" id="KZV50509.1"/>
    </source>
</evidence>
<proteinExistence type="predicted"/>
<accession>A0A2Z7D0T3</accession>
<dbReference type="EMBL" id="KQ992390">
    <property type="protein sequence ID" value="KZV50509.1"/>
    <property type="molecule type" value="Genomic_DNA"/>
</dbReference>
<protein>
    <submittedName>
        <fullName evidence="1">Response to aba and salt 1</fullName>
    </submittedName>
</protein>
<reference evidence="1 2" key="1">
    <citation type="journal article" date="2015" name="Proc. Natl. Acad. Sci. U.S.A.">
        <title>The resurrection genome of Boea hygrometrica: A blueprint for survival of dehydration.</title>
        <authorList>
            <person name="Xiao L."/>
            <person name="Yang G."/>
            <person name="Zhang L."/>
            <person name="Yang X."/>
            <person name="Zhao S."/>
            <person name="Ji Z."/>
            <person name="Zhou Q."/>
            <person name="Hu M."/>
            <person name="Wang Y."/>
            <person name="Chen M."/>
            <person name="Xu Y."/>
            <person name="Jin H."/>
            <person name="Xiao X."/>
            <person name="Hu G."/>
            <person name="Bao F."/>
            <person name="Hu Y."/>
            <person name="Wan P."/>
            <person name="Li L."/>
            <person name="Deng X."/>
            <person name="Kuang T."/>
            <person name="Xiang C."/>
            <person name="Zhu J.K."/>
            <person name="Oliver M.J."/>
            <person name="He Y."/>
        </authorList>
    </citation>
    <scope>NUCLEOTIDE SEQUENCE [LARGE SCALE GENOMIC DNA]</scope>
    <source>
        <strain evidence="2">cv. XS01</strain>
    </source>
</reference>
<organism evidence="1 2">
    <name type="scientific">Dorcoceras hygrometricum</name>
    <dbReference type="NCBI Taxonomy" id="472368"/>
    <lineage>
        <taxon>Eukaryota</taxon>
        <taxon>Viridiplantae</taxon>
        <taxon>Streptophyta</taxon>
        <taxon>Embryophyta</taxon>
        <taxon>Tracheophyta</taxon>
        <taxon>Spermatophyta</taxon>
        <taxon>Magnoliopsida</taxon>
        <taxon>eudicotyledons</taxon>
        <taxon>Gunneridae</taxon>
        <taxon>Pentapetalae</taxon>
        <taxon>asterids</taxon>
        <taxon>lamiids</taxon>
        <taxon>Lamiales</taxon>
        <taxon>Gesneriaceae</taxon>
        <taxon>Didymocarpoideae</taxon>
        <taxon>Trichosporeae</taxon>
        <taxon>Loxocarpinae</taxon>
        <taxon>Dorcoceras</taxon>
    </lineage>
</organism>
<name>A0A2Z7D0T3_9LAMI</name>